<dbReference type="AlphaFoldDB" id="A0A841BYF3"/>
<comment type="caution">
    <text evidence="1">The sequence shown here is derived from an EMBL/GenBank/DDBJ whole genome shotgun (WGS) entry which is preliminary data.</text>
</comment>
<proteinExistence type="predicted"/>
<organism evidence="1 2">
    <name type="scientific">Allocatelliglobosispora scoriae</name>
    <dbReference type="NCBI Taxonomy" id="643052"/>
    <lineage>
        <taxon>Bacteria</taxon>
        <taxon>Bacillati</taxon>
        <taxon>Actinomycetota</taxon>
        <taxon>Actinomycetes</taxon>
        <taxon>Micromonosporales</taxon>
        <taxon>Micromonosporaceae</taxon>
        <taxon>Allocatelliglobosispora</taxon>
    </lineage>
</organism>
<dbReference type="Proteomes" id="UP000587527">
    <property type="component" value="Unassembled WGS sequence"/>
</dbReference>
<gene>
    <name evidence="1" type="ORF">F4553_005080</name>
</gene>
<evidence type="ECO:0000313" key="1">
    <source>
        <dbReference type="EMBL" id="MBB5871701.1"/>
    </source>
</evidence>
<sequence length="92" mass="9787">MTDTILRTELAAVCAQLVINDAVAPRVHRVAGASAAVSPLMAAWSPMFGRVESLSTAEPRTQIEQGGYVSKPEFTTKKVDGLRGVPPRGRPV</sequence>
<protein>
    <submittedName>
        <fullName evidence="1">Uncharacterized protein</fullName>
    </submittedName>
</protein>
<keyword evidence="2" id="KW-1185">Reference proteome</keyword>
<accession>A0A841BYF3</accession>
<name>A0A841BYF3_9ACTN</name>
<reference evidence="1 2" key="1">
    <citation type="submission" date="2020-08" db="EMBL/GenBank/DDBJ databases">
        <title>Sequencing the genomes of 1000 actinobacteria strains.</title>
        <authorList>
            <person name="Klenk H.-P."/>
        </authorList>
    </citation>
    <scope>NUCLEOTIDE SEQUENCE [LARGE SCALE GENOMIC DNA]</scope>
    <source>
        <strain evidence="1 2">DSM 45362</strain>
    </source>
</reference>
<dbReference type="EMBL" id="JACHMN010000002">
    <property type="protein sequence ID" value="MBB5871701.1"/>
    <property type="molecule type" value="Genomic_DNA"/>
</dbReference>
<evidence type="ECO:0000313" key="2">
    <source>
        <dbReference type="Proteomes" id="UP000587527"/>
    </source>
</evidence>
<dbReference type="RefSeq" id="WP_184839934.1">
    <property type="nucleotide sequence ID" value="NZ_JACHMN010000002.1"/>
</dbReference>